<evidence type="ECO:0008006" key="3">
    <source>
        <dbReference type="Google" id="ProtNLM"/>
    </source>
</evidence>
<organism evidence="1 2">
    <name type="scientific">Candidatus Gottesmanbacteria bacterium GW2011_GWA2_44_17</name>
    <dbReference type="NCBI Taxonomy" id="1618444"/>
    <lineage>
        <taxon>Bacteria</taxon>
        <taxon>Candidatus Gottesmaniibacteriota</taxon>
    </lineage>
</organism>
<dbReference type="InterPro" id="IPR018247">
    <property type="entry name" value="EF_Hand_1_Ca_BS"/>
</dbReference>
<dbReference type="SUPFAM" id="SSF63446">
    <property type="entry name" value="Type I dockerin domain"/>
    <property type="match status" value="1"/>
</dbReference>
<dbReference type="InterPro" id="IPR036439">
    <property type="entry name" value="Dockerin_dom_sf"/>
</dbReference>
<dbReference type="EMBL" id="LCIB01000005">
    <property type="protein sequence ID" value="KKT47619.1"/>
    <property type="molecule type" value="Genomic_DNA"/>
</dbReference>
<dbReference type="GO" id="GO:0004553">
    <property type="term" value="F:hydrolase activity, hydrolyzing O-glycosyl compounds"/>
    <property type="evidence" value="ECO:0007669"/>
    <property type="project" value="InterPro"/>
</dbReference>
<dbReference type="PROSITE" id="PS00018">
    <property type="entry name" value="EF_HAND_1"/>
    <property type="match status" value="2"/>
</dbReference>
<dbReference type="Gene3D" id="1.10.1330.10">
    <property type="entry name" value="Dockerin domain"/>
    <property type="match status" value="1"/>
</dbReference>
<dbReference type="Pfam" id="PF00404">
    <property type="entry name" value="Dockerin_1"/>
    <property type="match status" value="1"/>
</dbReference>
<accession>A0A0G1KIC4</accession>
<dbReference type="Proteomes" id="UP000034063">
    <property type="component" value="Unassembled WGS sequence"/>
</dbReference>
<evidence type="ECO:0000313" key="2">
    <source>
        <dbReference type="Proteomes" id="UP000034063"/>
    </source>
</evidence>
<evidence type="ECO:0000313" key="1">
    <source>
        <dbReference type="EMBL" id="KKT47619.1"/>
    </source>
</evidence>
<comment type="caution">
    <text evidence="1">The sequence shown here is derived from an EMBL/GenBank/DDBJ whole genome shotgun (WGS) entry which is preliminary data.</text>
</comment>
<dbReference type="CDD" id="cd14256">
    <property type="entry name" value="Dockerin_I"/>
    <property type="match status" value="1"/>
</dbReference>
<sequence>MKIKYFVIFVIILFSVYPTPKIIAVLPGDANGDGKVDGPDYVIWLNHYNQSATGAANGDFDGNGFVDGQDYVIWLNNYGSTDPANKTPTPTKPTGNQPYRAFSADSYWNTPFPPNAPIDPNNTKYIADSQNSSHTQNFLQFTAAPGTGQAFGQPIYWAKASDKLYSITDGSRNVSVHIPANARPATGSDGQITIYDQSTDQVVGMSGASYNSSSDSWTVGGSIDRYILSSNGLDTKASGSNDSRNTGHRGTTSAVRAVRIDEVQNGVINHRLACFWWATGVQTVNHYWPMVGDEGAKGGIVPEGIVIRIKPSINLASKGLSKPALVIAKALQDYGCLITDNSGSGNRLKLEINEAEWQKIGLTYNALSPLPWSDWEFVKGGYQP</sequence>
<reference evidence="1 2" key="1">
    <citation type="journal article" date="2015" name="Nature">
        <title>rRNA introns, odd ribosomes, and small enigmatic genomes across a large radiation of phyla.</title>
        <authorList>
            <person name="Brown C.T."/>
            <person name="Hug L.A."/>
            <person name="Thomas B.C."/>
            <person name="Sharon I."/>
            <person name="Castelle C.J."/>
            <person name="Singh A."/>
            <person name="Wilkins M.J."/>
            <person name="Williams K.H."/>
            <person name="Banfield J.F."/>
        </authorList>
    </citation>
    <scope>NUCLEOTIDE SEQUENCE [LARGE SCALE GENOMIC DNA]</scope>
</reference>
<gene>
    <name evidence="1" type="ORF">UW37_C0005G0007</name>
</gene>
<name>A0A0G1KIC4_9BACT</name>
<dbReference type="InterPro" id="IPR002105">
    <property type="entry name" value="Dockerin_1_rpt"/>
</dbReference>
<dbReference type="GO" id="GO:0000272">
    <property type="term" value="P:polysaccharide catabolic process"/>
    <property type="evidence" value="ECO:0007669"/>
    <property type="project" value="InterPro"/>
</dbReference>
<dbReference type="AlphaFoldDB" id="A0A0G1KIC4"/>
<proteinExistence type="predicted"/>
<protein>
    <recommendedName>
        <fullName evidence="3">Dockerin domain-containing protein</fullName>
    </recommendedName>
</protein>